<evidence type="ECO:0000313" key="5">
    <source>
        <dbReference type="Proteomes" id="UP000238385"/>
    </source>
</evidence>
<evidence type="ECO:0000259" key="3">
    <source>
        <dbReference type="PROSITE" id="PS50977"/>
    </source>
</evidence>
<organism evidence="4 5">
    <name type="scientific">Marinobacter halophilus</name>
    <dbReference type="NCBI Taxonomy" id="1323740"/>
    <lineage>
        <taxon>Bacteria</taxon>
        <taxon>Pseudomonadati</taxon>
        <taxon>Pseudomonadota</taxon>
        <taxon>Gammaproteobacteria</taxon>
        <taxon>Pseudomonadales</taxon>
        <taxon>Marinobacteraceae</taxon>
        <taxon>Marinobacter</taxon>
    </lineage>
</organism>
<proteinExistence type="predicted"/>
<dbReference type="GO" id="GO:0000976">
    <property type="term" value="F:transcription cis-regulatory region binding"/>
    <property type="evidence" value="ECO:0007669"/>
    <property type="project" value="TreeGrafter"/>
</dbReference>
<dbReference type="InterPro" id="IPR001647">
    <property type="entry name" value="HTH_TetR"/>
</dbReference>
<evidence type="ECO:0000313" key="4">
    <source>
        <dbReference type="EMBL" id="PSF08534.1"/>
    </source>
</evidence>
<dbReference type="RefSeq" id="WP_106671136.1">
    <property type="nucleotide sequence ID" value="NZ_BMFE01000001.1"/>
</dbReference>
<dbReference type="GO" id="GO:0003700">
    <property type="term" value="F:DNA-binding transcription factor activity"/>
    <property type="evidence" value="ECO:0007669"/>
    <property type="project" value="TreeGrafter"/>
</dbReference>
<feature type="domain" description="HTH tetR-type" evidence="3">
    <location>
        <begin position="11"/>
        <end position="71"/>
    </location>
</feature>
<reference evidence="4 5" key="1">
    <citation type="submission" date="2018-03" db="EMBL/GenBank/DDBJ databases">
        <title>Marinobacter brunus sp. nov., a marine bacterium of Gamma-proteobacteria isolated from the surface seawater of the South China Sea.</title>
        <authorList>
            <person name="Cheng H."/>
            <person name="Wu Y.-H."/>
            <person name="Xamxidin M."/>
            <person name="Xu X.-W."/>
        </authorList>
    </citation>
    <scope>NUCLEOTIDE SEQUENCE [LARGE SCALE GENOMIC DNA]</scope>
    <source>
        <strain evidence="4 5">JCM 30472</strain>
    </source>
</reference>
<dbReference type="InterPro" id="IPR009057">
    <property type="entry name" value="Homeodomain-like_sf"/>
</dbReference>
<dbReference type="InterPro" id="IPR050109">
    <property type="entry name" value="HTH-type_TetR-like_transc_reg"/>
</dbReference>
<dbReference type="PRINTS" id="PR00455">
    <property type="entry name" value="HTHTETR"/>
</dbReference>
<name>A0A2T1KEH0_9GAMM</name>
<dbReference type="InterPro" id="IPR023772">
    <property type="entry name" value="DNA-bd_HTH_TetR-type_CS"/>
</dbReference>
<accession>A0A2T1KEH0</accession>
<keyword evidence="5" id="KW-1185">Reference proteome</keyword>
<dbReference type="AlphaFoldDB" id="A0A2T1KEH0"/>
<feature type="DNA-binding region" description="H-T-H motif" evidence="2">
    <location>
        <begin position="34"/>
        <end position="53"/>
    </location>
</feature>
<dbReference type="Pfam" id="PF00440">
    <property type="entry name" value="TetR_N"/>
    <property type="match status" value="1"/>
</dbReference>
<sequence>MPRKPKQDRARATVDAIVEAGFIALSQRGPAATTTRHIAEIAGVGVGSLYEYFENKEAIFSAMSQRFIADTAAMIKPLTPTLVQMPIDSAIRMLLNEFRNFLGRDDGRYLKCVRHAMAVDFELHLDPLFQVLNNVIMRYLTGHPETLRVSRIPAITYIGINGGIFAVIRHLSDPDPLVSFDEMADGLASMIGHYIEQELLLLRGVAE</sequence>
<keyword evidence="1 2" id="KW-0238">DNA-binding</keyword>
<dbReference type="Gene3D" id="1.10.357.10">
    <property type="entry name" value="Tetracycline Repressor, domain 2"/>
    <property type="match status" value="1"/>
</dbReference>
<dbReference type="PROSITE" id="PS01081">
    <property type="entry name" value="HTH_TETR_1"/>
    <property type="match status" value="1"/>
</dbReference>
<dbReference type="Proteomes" id="UP000238385">
    <property type="component" value="Unassembled WGS sequence"/>
</dbReference>
<dbReference type="PROSITE" id="PS50977">
    <property type="entry name" value="HTH_TETR_2"/>
    <property type="match status" value="1"/>
</dbReference>
<dbReference type="OrthoDB" id="9816320at2"/>
<dbReference type="PANTHER" id="PTHR30055">
    <property type="entry name" value="HTH-TYPE TRANSCRIPTIONAL REGULATOR RUTR"/>
    <property type="match status" value="1"/>
</dbReference>
<evidence type="ECO:0000256" key="1">
    <source>
        <dbReference type="ARBA" id="ARBA00023125"/>
    </source>
</evidence>
<gene>
    <name evidence="4" type="ORF">C7H08_07585</name>
</gene>
<evidence type="ECO:0000256" key="2">
    <source>
        <dbReference type="PROSITE-ProRule" id="PRU00335"/>
    </source>
</evidence>
<comment type="caution">
    <text evidence="4">The sequence shown here is derived from an EMBL/GenBank/DDBJ whole genome shotgun (WGS) entry which is preliminary data.</text>
</comment>
<protein>
    <submittedName>
        <fullName evidence="4">TetR/AcrR family transcriptional regulator</fullName>
    </submittedName>
</protein>
<dbReference type="PANTHER" id="PTHR30055:SF226">
    <property type="entry name" value="HTH-TYPE TRANSCRIPTIONAL REGULATOR PKSA"/>
    <property type="match status" value="1"/>
</dbReference>
<dbReference type="SUPFAM" id="SSF46689">
    <property type="entry name" value="Homeodomain-like"/>
    <property type="match status" value="1"/>
</dbReference>
<dbReference type="EMBL" id="PXNN01000011">
    <property type="protein sequence ID" value="PSF08534.1"/>
    <property type="molecule type" value="Genomic_DNA"/>
</dbReference>